<evidence type="ECO:0000256" key="1">
    <source>
        <dbReference type="SAM" id="SignalP"/>
    </source>
</evidence>
<keyword evidence="1" id="KW-0732">Signal</keyword>
<feature type="signal peptide" evidence="1">
    <location>
        <begin position="1"/>
        <end position="20"/>
    </location>
</feature>
<evidence type="ECO:0008006" key="4">
    <source>
        <dbReference type="Google" id="ProtNLM"/>
    </source>
</evidence>
<dbReference type="EMBL" id="JAVDQA010000004">
    <property type="protein sequence ID" value="MDR6300994.1"/>
    <property type="molecule type" value="Genomic_DNA"/>
</dbReference>
<accession>A0ABU1K5V4</accession>
<protein>
    <recommendedName>
        <fullName evidence="4">DUF2490 domain-containing protein</fullName>
    </recommendedName>
</protein>
<feature type="chain" id="PRO_5045212649" description="DUF2490 domain-containing protein" evidence="1">
    <location>
        <begin position="21"/>
        <end position="247"/>
    </location>
</feature>
<dbReference type="InterPro" id="IPR019619">
    <property type="entry name" value="DUF2490"/>
</dbReference>
<evidence type="ECO:0000313" key="2">
    <source>
        <dbReference type="EMBL" id="MDR6300994.1"/>
    </source>
</evidence>
<keyword evidence="3" id="KW-1185">Reference proteome</keyword>
<organism evidence="2 3">
    <name type="scientific">Mesonia maritima</name>
    <dbReference type="NCBI Taxonomy" id="1793873"/>
    <lineage>
        <taxon>Bacteria</taxon>
        <taxon>Pseudomonadati</taxon>
        <taxon>Bacteroidota</taxon>
        <taxon>Flavobacteriia</taxon>
        <taxon>Flavobacteriales</taxon>
        <taxon>Flavobacteriaceae</taxon>
        <taxon>Mesonia</taxon>
    </lineage>
</organism>
<evidence type="ECO:0000313" key="3">
    <source>
        <dbReference type="Proteomes" id="UP001257659"/>
    </source>
</evidence>
<proteinExistence type="predicted"/>
<sequence length="247" mass="29870">MKIKVIVVIVISLLSFKNSAQETKSYSDAWFLLLNNYEFSEKWSGGSEIHWRNTHFLSKKQQLILRPFITYSPTESPLAYSIGYSYLRSYPYTENAIPATKPEHNIWEQITLSQAYKELSFSHRFRLEHRFQGNLVMNNNQNYTVDDFSFSNRFRYRLTVRYPIFNNWFINIFDELWINMNENFQYPAYDRNWLYLGIGYEILKNGNIQVAYLHQNIKKSDNLFEVHPTLQFTFQYDFDFRRKEKNQ</sequence>
<reference evidence="2 3" key="1">
    <citation type="submission" date="2023-07" db="EMBL/GenBank/DDBJ databases">
        <title>Genomic Encyclopedia of Type Strains, Phase IV (KMG-IV): sequencing the most valuable type-strain genomes for metagenomic binning, comparative biology and taxonomic classification.</title>
        <authorList>
            <person name="Goeker M."/>
        </authorList>
    </citation>
    <scope>NUCLEOTIDE SEQUENCE [LARGE SCALE GENOMIC DNA]</scope>
    <source>
        <strain evidence="2 3">DSM 102814</strain>
    </source>
</reference>
<dbReference type="Proteomes" id="UP001257659">
    <property type="component" value="Unassembled WGS sequence"/>
</dbReference>
<dbReference type="Pfam" id="PF10677">
    <property type="entry name" value="DUF2490"/>
    <property type="match status" value="1"/>
</dbReference>
<name>A0ABU1K5V4_9FLAO</name>
<dbReference type="RefSeq" id="WP_309727946.1">
    <property type="nucleotide sequence ID" value="NZ_JAVDQA010000004.1"/>
</dbReference>
<comment type="caution">
    <text evidence="2">The sequence shown here is derived from an EMBL/GenBank/DDBJ whole genome shotgun (WGS) entry which is preliminary data.</text>
</comment>
<gene>
    <name evidence="2" type="ORF">GGR31_001641</name>
</gene>